<keyword evidence="1 3" id="KW-0479">Metal-binding</keyword>
<dbReference type="SMART" id="SM00591">
    <property type="entry name" value="RWD"/>
    <property type="match status" value="1"/>
</dbReference>
<dbReference type="GO" id="GO:0005634">
    <property type="term" value="C:nucleus"/>
    <property type="evidence" value="ECO:0007669"/>
    <property type="project" value="TreeGrafter"/>
</dbReference>
<dbReference type="PANTHER" id="PTHR13198:SF4">
    <property type="entry name" value="E3 UBIQUITIN-PROTEIN LIGASE RNF25"/>
    <property type="match status" value="1"/>
</dbReference>
<name>A0A9P1IE46_9PELO</name>
<dbReference type="EMBL" id="CANHGI010000003">
    <property type="protein sequence ID" value="CAI5444077.1"/>
    <property type="molecule type" value="Genomic_DNA"/>
</dbReference>
<dbReference type="Proteomes" id="UP001152747">
    <property type="component" value="Unassembled WGS sequence"/>
</dbReference>
<evidence type="ECO:0000259" key="4">
    <source>
        <dbReference type="PROSITE" id="PS50089"/>
    </source>
</evidence>
<dbReference type="InterPro" id="IPR001841">
    <property type="entry name" value="Znf_RING"/>
</dbReference>
<dbReference type="AlphaFoldDB" id="A0A9P1IE46"/>
<dbReference type="InterPro" id="IPR013083">
    <property type="entry name" value="Znf_RING/FYVE/PHD"/>
</dbReference>
<dbReference type="GO" id="GO:0008270">
    <property type="term" value="F:zinc ion binding"/>
    <property type="evidence" value="ECO:0007669"/>
    <property type="project" value="UniProtKB-KW"/>
</dbReference>
<feature type="domain" description="RING-type" evidence="4">
    <location>
        <begin position="115"/>
        <end position="177"/>
    </location>
</feature>
<evidence type="ECO:0000256" key="2">
    <source>
        <dbReference type="ARBA" id="ARBA00022833"/>
    </source>
</evidence>
<dbReference type="InterPro" id="IPR016135">
    <property type="entry name" value="UBQ-conjugating_enzyme/RWD"/>
</dbReference>
<evidence type="ECO:0000256" key="1">
    <source>
        <dbReference type="ARBA" id="ARBA00022771"/>
    </source>
</evidence>
<dbReference type="GO" id="GO:0061630">
    <property type="term" value="F:ubiquitin protein ligase activity"/>
    <property type="evidence" value="ECO:0007669"/>
    <property type="project" value="InterPro"/>
</dbReference>
<dbReference type="PROSITE" id="PS50089">
    <property type="entry name" value="ZF_RING_2"/>
    <property type="match status" value="1"/>
</dbReference>
<dbReference type="PANTHER" id="PTHR13198">
    <property type="entry name" value="RING FINGER PROTEIN 25"/>
    <property type="match status" value="1"/>
</dbReference>
<evidence type="ECO:0000256" key="3">
    <source>
        <dbReference type="PROSITE-ProRule" id="PRU00175"/>
    </source>
</evidence>
<evidence type="ECO:0008006" key="8">
    <source>
        <dbReference type="Google" id="ProtNLM"/>
    </source>
</evidence>
<dbReference type="SUPFAM" id="SSF57850">
    <property type="entry name" value="RING/U-box"/>
    <property type="match status" value="1"/>
</dbReference>
<keyword evidence="1 3" id="KW-0863">Zinc-finger</keyword>
<organism evidence="6 7">
    <name type="scientific">Caenorhabditis angaria</name>
    <dbReference type="NCBI Taxonomy" id="860376"/>
    <lineage>
        <taxon>Eukaryota</taxon>
        <taxon>Metazoa</taxon>
        <taxon>Ecdysozoa</taxon>
        <taxon>Nematoda</taxon>
        <taxon>Chromadorea</taxon>
        <taxon>Rhabditida</taxon>
        <taxon>Rhabditina</taxon>
        <taxon>Rhabditomorpha</taxon>
        <taxon>Rhabditoidea</taxon>
        <taxon>Rhabditidae</taxon>
        <taxon>Peloderinae</taxon>
        <taxon>Caenorhabditis</taxon>
    </lineage>
</organism>
<proteinExistence type="predicted"/>
<keyword evidence="2" id="KW-0862">Zinc</keyword>
<dbReference type="Gene3D" id="3.10.110.10">
    <property type="entry name" value="Ubiquitin Conjugating Enzyme"/>
    <property type="match status" value="1"/>
</dbReference>
<protein>
    <recommendedName>
        <fullName evidence="8">RWD domain-containing protein</fullName>
    </recommendedName>
</protein>
<evidence type="ECO:0000313" key="7">
    <source>
        <dbReference type="Proteomes" id="UP001152747"/>
    </source>
</evidence>
<dbReference type="InterPro" id="IPR039133">
    <property type="entry name" value="RNF25"/>
</dbReference>
<feature type="domain" description="RWD" evidence="5">
    <location>
        <begin position="5"/>
        <end position="107"/>
    </location>
</feature>
<dbReference type="SUPFAM" id="SSF54495">
    <property type="entry name" value="UBC-like"/>
    <property type="match status" value="1"/>
</dbReference>
<dbReference type="GO" id="GO:0016567">
    <property type="term" value="P:protein ubiquitination"/>
    <property type="evidence" value="ECO:0007669"/>
    <property type="project" value="TreeGrafter"/>
</dbReference>
<evidence type="ECO:0000259" key="5">
    <source>
        <dbReference type="PROSITE" id="PS50908"/>
    </source>
</evidence>
<dbReference type="Pfam" id="PF05773">
    <property type="entry name" value="RWD"/>
    <property type="match status" value="1"/>
</dbReference>
<reference evidence="6" key="1">
    <citation type="submission" date="2022-11" db="EMBL/GenBank/DDBJ databases">
        <authorList>
            <person name="Kikuchi T."/>
        </authorList>
    </citation>
    <scope>NUCLEOTIDE SEQUENCE</scope>
    <source>
        <strain evidence="6">PS1010</strain>
    </source>
</reference>
<evidence type="ECO:0000313" key="6">
    <source>
        <dbReference type="EMBL" id="CAI5444077.1"/>
    </source>
</evidence>
<sequence length="264" mass="31004">MAENAEIEALCSIWEDVEVIEDSQKKIIKHKIRSMENEATSASIRIRIEIFEGYPEVEPKIELSMARGISERDFEELKLKVVECVKESLGMPIVDVFQTCCDFLTDRQHFSDLDCSICISPLSNSPIIVTSCDHFLHFSCFSKYLHFSKTEIVKNLQEAQKYDKDKVDQHFYCPICRYNLSNSTEFEREFQKILEFYKKNQKTLKAPRRDSVVNGEDAERNLKIWREQQKRLAKIFEKQKLAGGIIDIEEEKKRLRLISENFNE</sequence>
<accession>A0A9P1IE46</accession>
<dbReference type="InterPro" id="IPR006575">
    <property type="entry name" value="RWD_dom"/>
</dbReference>
<keyword evidence="7" id="KW-1185">Reference proteome</keyword>
<dbReference type="SMART" id="SM00184">
    <property type="entry name" value="RING"/>
    <property type="match status" value="1"/>
</dbReference>
<dbReference type="OrthoDB" id="432311at2759"/>
<gene>
    <name evidence="6" type="ORF">CAMP_LOCUS6714</name>
</gene>
<dbReference type="PROSITE" id="PS50908">
    <property type="entry name" value="RWD"/>
    <property type="match status" value="1"/>
</dbReference>
<comment type="caution">
    <text evidence="6">The sequence shown here is derived from an EMBL/GenBank/DDBJ whole genome shotgun (WGS) entry which is preliminary data.</text>
</comment>
<dbReference type="Gene3D" id="3.30.40.10">
    <property type="entry name" value="Zinc/RING finger domain, C3HC4 (zinc finger)"/>
    <property type="match status" value="1"/>
</dbReference>